<sequence length="57" mass="6230">MIEQQVREAIVAELERQAAAKPNKLKVERTEDDLRVSGEIRLDELVMAVIGSVAGGP</sequence>
<evidence type="ECO:0008006" key="3">
    <source>
        <dbReference type="Google" id="ProtNLM"/>
    </source>
</evidence>
<evidence type="ECO:0000313" key="2">
    <source>
        <dbReference type="Proteomes" id="UP001597521"/>
    </source>
</evidence>
<keyword evidence="2" id="KW-1185">Reference proteome</keyword>
<evidence type="ECO:0000313" key="1">
    <source>
        <dbReference type="EMBL" id="MFD2649276.1"/>
    </source>
</evidence>
<name>A0ABW5QP65_9HYPH</name>
<organism evidence="1 2">
    <name type="scientific">Devosia albogilva</name>
    <dbReference type="NCBI Taxonomy" id="429726"/>
    <lineage>
        <taxon>Bacteria</taxon>
        <taxon>Pseudomonadati</taxon>
        <taxon>Pseudomonadota</taxon>
        <taxon>Alphaproteobacteria</taxon>
        <taxon>Hyphomicrobiales</taxon>
        <taxon>Devosiaceae</taxon>
        <taxon>Devosia</taxon>
    </lineage>
</organism>
<reference evidence="2" key="1">
    <citation type="journal article" date="2019" name="Int. J. Syst. Evol. Microbiol.">
        <title>The Global Catalogue of Microorganisms (GCM) 10K type strain sequencing project: providing services to taxonomists for standard genome sequencing and annotation.</title>
        <authorList>
            <consortium name="The Broad Institute Genomics Platform"/>
            <consortium name="The Broad Institute Genome Sequencing Center for Infectious Disease"/>
            <person name="Wu L."/>
            <person name="Ma J."/>
        </authorList>
    </citation>
    <scope>NUCLEOTIDE SEQUENCE [LARGE SCALE GENOMIC DNA]</scope>
    <source>
        <strain evidence="2">CCM 7427</strain>
    </source>
</reference>
<dbReference type="EMBL" id="JBHUNP010000001">
    <property type="protein sequence ID" value="MFD2649276.1"/>
    <property type="molecule type" value="Genomic_DNA"/>
</dbReference>
<dbReference type="Proteomes" id="UP001597521">
    <property type="component" value="Unassembled WGS sequence"/>
</dbReference>
<comment type="caution">
    <text evidence="1">The sequence shown here is derived from an EMBL/GenBank/DDBJ whole genome shotgun (WGS) entry which is preliminary data.</text>
</comment>
<gene>
    <name evidence="1" type="ORF">ACFSX5_15930</name>
</gene>
<protein>
    <recommendedName>
        <fullName evidence="3">BON domain-containing protein</fullName>
    </recommendedName>
</protein>
<dbReference type="RefSeq" id="WP_386834773.1">
    <property type="nucleotide sequence ID" value="NZ_JBHUNP010000001.1"/>
</dbReference>
<accession>A0ABW5QP65</accession>
<proteinExistence type="predicted"/>